<dbReference type="GO" id="GO:0030246">
    <property type="term" value="F:carbohydrate binding"/>
    <property type="evidence" value="ECO:0007669"/>
    <property type="project" value="InterPro"/>
</dbReference>
<dbReference type="OrthoDB" id="9779408at2"/>
<dbReference type="RefSeq" id="WP_092162860.1">
    <property type="nucleotide sequence ID" value="NZ_FNGA01000005.1"/>
</dbReference>
<dbReference type="SUPFAM" id="SSF74650">
    <property type="entry name" value="Galactose mutarotase-like"/>
    <property type="match status" value="1"/>
</dbReference>
<comment type="similarity">
    <text evidence="2 5">Belongs to the aldose epimerase family.</text>
</comment>
<dbReference type="PANTHER" id="PTHR10091:SF0">
    <property type="entry name" value="GALACTOSE MUTAROTASE"/>
    <property type="match status" value="1"/>
</dbReference>
<evidence type="ECO:0000313" key="9">
    <source>
        <dbReference type="EMBL" id="SDL52240.1"/>
    </source>
</evidence>
<dbReference type="PIRSF" id="PIRSF005096">
    <property type="entry name" value="GALM"/>
    <property type="match status" value="1"/>
</dbReference>
<dbReference type="AlphaFoldDB" id="A0A1G9KQW6"/>
<dbReference type="Gene3D" id="2.70.98.10">
    <property type="match status" value="1"/>
</dbReference>
<dbReference type="GO" id="GO:0006006">
    <property type="term" value="P:glucose metabolic process"/>
    <property type="evidence" value="ECO:0007669"/>
    <property type="project" value="TreeGrafter"/>
</dbReference>
<evidence type="ECO:0000256" key="1">
    <source>
        <dbReference type="ARBA" id="ARBA00005028"/>
    </source>
</evidence>
<keyword evidence="4 5" id="KW-0119">Carbohydrate metabolism</keyword>
<dbReference type="GO" id="GO:0033499">
    <property type="term" value="P:galactose catabolic process via UDP-galactose, Leloir pathway"/>
    <property type="evidence" value="ECO:0007669"/>
    <property type="project" value="TreeGrafter"/>
</dbReference>
<feature type="active site" description="Proton donor" evidence="6">
    <location>
        <position position="179"/>
    </location>
</feature>
<evidence type="ECO:0000313" key="10">
    <source>
        <dbReference type="Proteomes" id="UP000199053"/>
    </source>
</evidence>
<feature type="binding site" evidence="8">
    <location>
        <begin position="179"/>
        <end position="181"/>
    </location>
    <ligand>
        <name>beta-D-galactose</name>
        <dbReference type="ChEBI" id="CHEBI:27667"/>
    </ligand>
</feature>
<comment type="catalytic activity">
    <reaction evidence="5">
        <text>alpha-D-glucose = beta-D-glucose</text>
        <dbReference type="Rhea" id="RHEA:10264"/>
        <dbReference type="ChEBI" id="CHEBI:15903"/>
        <dbReference type="ChEBI" id="CHEBI:17925"/>
        <dbReference type="EC" id="5.1.3.3"/>
    </reaction>
</comment>
<evidence type="ECO:0000256" key="5">
    <source>
        <dbReference type="PIRNR" id="PIRNR005096"/>
    </source>
</evidence>
<dbReference type="InterPro" id="IPR014718">
    <property type="entry name" value="GH-type_carb-bd"/>
</dbReference>
<gene>
    <name evidence="9" type="ORF">SAMN05660337_3187</name>
</gene>
<keyword evidence="10" id="KW-1185">Reference proteome</keyword>
<dbReference type="InterPro" id="IPR011013">
    <property type="entry name" value="Gal_mutarotase_sf_dom"/>
</dbReference>
<keyword evidence="3 5" id="KW-0413">Isomerase</keyword>
<sequence>MSIECRSWGRTPSGEEVSLYILNNKEGYTAGIATYGATLTKLDVPVSGGPSLDVVLGFDELGGYLKDDNYLGATIGRTAGRISQAEFVLDGKKFSLDKNEGENQLHGGAKGFHNRVWTAFPEENAEGPALRLCYDSADGESGYPGNLRVTVIYTLIKNGLRIDYRGVTDSPTPVNMTAHPYFNLNINGEDIGSHELKIFSSKTLNLDDSLIPNGEIIDVKGTDADFTDFSLIKGAAARNYPLKHDRFYILNSRKGEMNIAAIARSSSFDLELEVATTQSGLQFYSGNSLSVGSVGKCGCQYGPRSGFCLEPHTHPDAPNKPKFPSVILRPGEIYEHSTEYRFREFKARS</sequence>
<dbReference type="InterPro" id="IPR008183">
    <property type="entry name" value="Aldose_1/G6P_1-epimerase"/>
</dbReference>
<dbReference type="InterPro" id="IPR047215">
    <property type="entry name" value="Galactose_mutarotase-like"/>
</dbReference>
<accession>A0A1G9KQW6</accession>
<dbReference type="CDD" id="cd09019">
    <property type="entry name" value="galactose_mutarotase_like"/>
    <property type="match status" value="1"/>
</dbReference>
<dbReference type="GO" id="GO:0005737">
    <property type="term" value="C:cytoplasm"/>
    <property type="evidence" value="ECO:0007669"/>
    <property type="project" value="TreeGrafter"/>
</dbReference>
<name>A0A1G9KQW6_9BACT</name>
<evidence type="ECO:0000256" key="3">
    <source>
        <dbReference type="ARBA" id="ARBA00023235"/>
    </source>
</evidence>
<feature type="active site" description="Proton acceptor" evidence="6">
    <location>
        <position position="310"/>
    </location>
</feature>
<dbReference type="EC" id="5.1.3.3" evidence="5"/>
<evidence type="ECO:0000256" key="2">
    <source>
        <dbReference type="ARBA" id="ARBA00006206"/>
    </source>
</evidence>
<feature type="binding site" evidence="7">
    <location>
        <position position="245"/>
    </location>
    <ligand>
        <name>beta-D-galactose</name>
        <dbReference type="ChEBI" id="CHEBI:27667"/>
    </ligand>
</feature>
<dbReference type="Pfam" id="PF01263">
    <property type="entry name" value="Aldose_epim"/>
    <property type="match status" value="1"/>
</dbReference>
<dbReference type="PANTHER" id="PTHR10091">
    <property type="entry name" value="ALDOSE-1-EPIMERASE"/>
    <property type="match status" value="1"/>
</dbReference>
<dbReference type="EMBL" id="FNGA01000005">
    <property type="protein sequence ID" value="SDL52240.1"/>
    <property type="molecule type" value="Genomic_DNA"/>
</dbReference>
<evidence type="ECO:0000256" key="8">
    <source>
        <dbReference type="PIRSR" id="PIRSR005096-3"/>
    </source>
</evidence>
<comment type="pathway">
    <text evidence="1 5">Carbohydrate metabolism; hexose metabolism.</text>
</comment>
<organism evidence="9 10">
    <name type="scientific">Maridesulfovibrio ferrireducens</name>
    <dbReference type="NCBI Taxonomy" id="246191"/>
    <lineage>
        <taxon>Bacteria</taxon>
        <taxon>Pseudomonadati</taxon>
        <taxon>Thermodesulfobacteriota</taxon>
        <taxon>Desulfovibrionia</taxon>
        <taxon>Desulfovibrionales</taxon>
        <taxon>Desulfovibrionaceae</taxon>
        <taxon>Maridesulfovibrio</taxon>
    </lineage>
</organism>
<protein>
    <recommendedName>
        <fullName evidence="5">Aldose 1-epimerase</fullName>
        <ecNumber evidence="5">5.1.3.3</ecNumber>
    </recommendedName>
</protein>
<dbReference type="InterPro" id="IPR015443">
    <property type="entry name" value="Aldose_1-epimerase"/>
</dbReference>
<proteinExistence type="inferred from homology"/>
<dbReference type="NCBIfam" id="NF008277">
    <property type="entry name" value="PRK11055.1"/>
    <property type="match status" value="1"/>
</dbReference>
<evidence type="ECO:0000256" key="7">
    <source>
        <dbReference type="PIRSR" id="PIRSR005096-2"/>
    </source>
</evidence>
<dbReference type="GO" id="GO:0004034">
    <property type="term" value="F:aldose 1-epimerase activity"/>
    <property type="evidence" value="ECO:0007669"/>
    <property type="project" value="UniProtKB-EC"/>
</dbReference>
<evidence type="ECO:0000256" key="6">
    <source>
        <dbReference type="PIRSR" id="PIRSR005096-1"/>
    </source>
</evidence>
<dbReference type="STRING" id="246191.SAMN05660337_3187"/>
<dbReference type="UniPathway" id="UPA00242"/>
<dbReference type="Proteomes" id="UP000199053">
    <property type="component" value="Unassembled WGS sequence"/>
</dbReference>
<reference evidence="10" key="1">
    <citation type="submission" date="2016-10" db="EMBL/GenBank/DDBJ databases">
        <authorList>
            <person name="Varghese N."/>
            <person name="Submissions S."/>
        </authorList>
    </citation>
    <scope>NUCLEOTIDE SEQUENCE [LARGE SCALE GENOMIC DNA]</scope>
    <source>
        <strain evidence="10">DSM 16995</strain>
    </source>
</reference>
<evidence type="ECO:0000256" key="4">
    <source>
        <dbReference type="ARBA" id="ARBA00023277"/>
    </source>
</evidence>